<dbReference type="NCBIfam" id="TIGR01025">
    <property type="entry name" value="uS19_arch"/>
    <property type="match status" value="1"/>
</dbReference>
<dbReference type="GO" id="GO:0006412">
    <property type="term" value="P:translation"/>
    <property type="evidence" value="ECO:0007669"/>
    <property type="project" value="InterPro"/>
</dbReference>
<reference evidence="5 6" key="1">
    <citation type="submission" date="2024-03" db="EMBL/GenBank/DDBJ databases">
        <title>The Acrasis kona genome and developmental transcriptomes reveal deep origins of eukaryotic multicellular pathways.</title>
        <authorList>
            <person name="Sheikh S."/>
            <person name="Fu C.-J."/>
            <person name="Brown M.W."/>
            <person name="Baldauf S.L."/>
        </authorList>
    </citation>
    <scope>NUCLEOTIDE SEQUENCE [LARGE SCALE GENOMIC DNA]</scope>
    <source>
        <strain evidence="5 6">ATCC MYA-3509</strain>
    </source>
</reference>
<gene>
    <name evidence="5" type="ORF">AKO1_005221</name>
</gene>
<sequence>MADANETANERRQRLKFKKFAFHGIDIDKILALTDDELAQLYKARARRNFNRGMQKTTTTLMKKLRKSKKEAPFGEKPTAVKTHLRSIVIVPEMIGGVIGVHNGKTYIQVEIKPDMIGHKLSEFSLSYKQVTHGRPGIGATSSSKFVPLK</sequence>
<dbReference type="GO" id="GO:0003723">
    <property type="term" value="F:RNA binding"/>
    <property type="evidence" value="ECO:0007669"/>
    <property type="project" value="InterPro"/>
</dbReference>
<dbReference type="InterPro" id="IPR023575">
    <property type="entry name" value="Ribosomal_uS19_SF"/>
</dbReference>
<evidence type="ECO:0000256" key="4">
    <source>
        <dbReference type="RuleBase" id="RU003485"/>
    </source>
</evidence>
<evidence type="ECO:0000256" key="2">
    <source>
        <dbReference type="ARBA" id="ARBA00022980"/>
    </source>
</evidence>
<dbReference type="Gene3D" id="3.30.860.10">
    <property type="entry name" value="30s Ribosomal Protein S19, Chain A"/>
    <property type="match status" value="1"/>
</dbReference>
<dbReference type="NCBIfam" id="NF003121">
    <property type="entry name" value="PRK04038.1"/>
    <property type="match status" value="1"/>
</dbReference>
<dbReference type="GO" id="GO:0000028">
    <property type="term" value="P:ribosomal small subunit assembly"/>
    <property type="evidence" value="ECO:0007669"/>
    <property type="project" value="TreeGrafter"/>
</dbReference>
<dbReference type="PANTHER" id="PTHR11880:SF2">
    <property type="entry name" value="SMALL RIBOSOMAL SUBUNIT PROTEIN US19"/>
    <property type="match status" value="1"/>
</dbReference>
<evidence type="ECO:0000313" key="6">
    <source>
        <dbReference type="Proteomes" id="UP001431209"/>
    </source>
</evidence>
<comment type="similarity">
    <text evidence="1 4">Belongs to the universal ribosomal protein uS19 family.</text>
</comment>
<dbReference type="PANTHER" id="PTHR11880">
    <property type="entry name" value="RIBOSOMAL PROTEIN S19P FAMILY MEMBER"/>
    <property type="match status" value="1"/>
</dbReference>
<keyword evidence="6" id="KW-1185">Reference proteome</keyword>
<evidence type="ECO:0000256" key="3">
    <source>
        <dbReference type="ARBA" id="ARBA00023274"/>
    </source>
</evidence>
<dbReference type="PROSITE" id="PS00323">
    <property type="entry name" value="RIBOSOMAL_S19"/>
    <property type="match status" value="1"/>
</dbReference>
<comment type="caution">
    <text evidence="5">The sequence shown here is derived from an EMBL/GenBank/DDBJ whole genome shotgun (WGS) entry which is preliminary data.</text>
</comment>
<evidence type="ECO:0000256" key="1">
    <source>
        <dbReference type="ARBA" id="ARBA00007345"/>
    </source>
</evidence>
<proteinExistence type="inferred from homology"/>
<dbReference type="Proteomes" id="UP001431209">
    <property type="component" value="Unassembled WGS sequence"/>
</dbReference>
<dbReference type="FunFam" id="3.30.860.10:FF:000002">
    <property type="entry name" value="40S ribosomal protein S15"/>
    <property type="match status" value="1"/>
</dbReference>
<dbReference type="GO" id="GO:0003735">
    <property type="term" value="F:structural constituent of ribosome"/>
    <property type="evidence" value="ECO:0007669"/>
    <property type="project" value="InterPro"/>
</dbReference>
<dbReference type="AlphaFoldDB" id="A0AAW2YNV7"/>
<name>A0AAW2YNV7_9EUKA</name>
<dbReference type="InterPro" id="IPR020934">
    <property type="entry name" value="Ribosomal_uS19_CS"/>
</dbReference>
<dbReference type="InterPro" id="IPR002222">
    <property type="entry name" value="Ribosomal_uS19"/>
</dbReference>
<organism evidence="5 6">
    <name type="scientific">Acrasis kona</name>
    <dbReference type="NCBI Taxonomy" id="1008807"/>
    <lineage>
        <taxon>Eukaryota</taxon>
        <taxon>Discoba</taxon>
        <taxon>Heterolobosea</taxon>
        <taxon>Tetramitia</taxon>
        <taxon>Eutetramitia</taxon>
        <taxon>Acrasidae</taxon>
        <taxon>Acrasis</taxon>
    </lineage>
</organism>
<keyword evidence="2 4" id="KW-0689">Ribosomal protein</keyword>
<dbReference type="InterPro" id="IPR005713">
    <property type="entry name" value="Ribosomal_uS19_euk/arc"/>
</dbReference>
<accession>A0AAW2YNV7</accession>
<dbReference type="PRINTS" id="PR00975">
    <property type="entry name" value="RIBOSOMALS19"/>
</dbReference>
<keyword evidence="3 4" id="KW-0687">Ribonucleoprotein</keyword>
<dbReference type="HAMAP" id="MF_00531">
    <property type="entry name" value="Ribosomal_uS19"/>
    <property type="match status" value="1"/>
</dbReference>
<protein>
    <submittedName>
        <fullName evidence="5">Ribosomal protein S15</fullName>
    </submittedName>
</protein>
<dbReference type="SUPFAM" id="SSF54570">
    <property type="entry name" value="Ribosomal protein S19"/>
    <property type="match status" value="1"/>
</dbReference>
<dbReference type="EMBL" id="JAOPGA020000237">
    <property type="protein sequence ID" value="KAL0477787.1"/>
    <property type="molecule type" value="Genomic_DNA"/>
</dbReference>
<evidence type="ECO:0000313" key="5">
    <source>
        <dbReference type="EMBL" id="KAL0477787.1"/>
    </source>
</evidence>
<dbReference type="GO" id="GO:0022627">
    <property type="term" value="C:cytosolic small ribosomal subunit"/>
    <property type="evidence" value="ECO:0007669"/>
    <property type="project" value="TreeGrafter"/>
</dbReference>
<dbReference type="PIRSF" id="PIRSF002144">
    <property type="entry name" value="Ribosomal_S19"/>
    <property type="match status" value="1"/>
</dbReference>
<dbReference type="Pfam" id="PF00203">
    <property type="entry name" value="Ribosomal_S19"/>
    <property type="match status" value="1"/>
</dbReference>